<gene>
    <name evidence="4" type="ORF">J3U87_03700</name>
</gene>
<keyword evidence="5" id="KW-1185">Reference proteome</keyword>
<feature type="compositionally biased region" description="Basic and acidic residues" evidence="2">
    <location>
        <begin position="177"/>
        <end position="188"/>
    </location>
</feature>
<organism evidence="4 5">
    <name type="scientific">Sulfidibacter corallicola</name>
    <dbReference type="NCBI Taxonomy" id="2818388"/>
    <lineage>
        <taxon>Bacteria</taxon>
        <taxon>Pseudomonadati</taxon>
        <taxon>Acidobacteriota</taxon>
        <taxon>Holophagae</taxon>
        <taxon>Acanthopleuribacterales</taxon>
        <taxon>Acanthopleuribacteraceae</taxon>
        <taxon>Sulfidibacter</taxon>
    </lineage>
</organism>
<protein>
    <submittedName>
        <fullName evidence="4">SRPBCC domain-containing protein</fullName>
    </submittedName>
</protein>
<name>A0A8A4TRD4_SULCO</name>
<dbReference type="InterPro" id="IPR013538">
    <property type="entry name" value="ASHA1/2-like_C"/>
</dbReference>
<evidence type="ECO:0000256" key="1">
    <source>
        <dbReference type="ARBA" id="ARBA00006817"/>
    </source>
</evidence>
<dbReference type="EMBL" id="CP071793">
    <property type="protein sequence ID" value="QTD51551.1"/>
    <property type="molecule type" value="Genomic_DNA"/>
</dbReference>
<dbReference type="KEGG" id="scor:J3U87_03700"/>
<evidence type="ECO:0000313" key="5">
    <source>
        <dbReference type="Proteomes" id="UP000663929"/>
    </source>
</evidence>
<dbReference type="Gene3D" id="3.30.530.20">
    <property type="match status" value="1"/>
</dbReference>
<accession>A0A8A4TRD4</accession>
<reference evidence="4" key="1">
    <citation type="submission" date="2021-03" db="EMBL/GenBank/DDBJ databases">
        <title>Acanthopleuribacteraceae sp. M133.</title>
        <authorList>
            <person name="Wang G."/>
        </authorList>
    </citation>
    <scope>NUCLEOTIDE SEQUENCE</scope>
    <source>
        <strain evidence="4">M133</strain>
    </source>
</reference>
<dbReference type="RefSeq" id="WP_237381679.1">
    <property type="nucleotide sequence ID" value="NZ_CP071793.1"/>
</dbReference>
<evidence type="ECO:0000313" key="4">
    <source>
        <dbReference type="EMBL" id="QTD51551.1"/>
    </source>
</evidence>
<dbReference type="Pfam" id="PF08327">
    <property type="entry name" value="AHSA1"/>
    <property type="match status" value="1"/>
</dbReference>
<sequence length="205" mass="22922">MQNRQTAANQPSKTDNGPELVFSRAFAAPVAAVYRAWTDPEALVHWWGPKGFTMTIHRMELEVGGVWEYVLHGPDGTDYPNEAVFEEIVPLKRLVYFNRGGHVDDAHLTSRMIATFEGRDGLTLVSLRMQFEGDEALERAKARGAEQGGRESFERLQAWLEKTLPTSREALRTSGHTRLDFGKEKTRSELPGGSPMRARGVKPVG</sequence>
<feature type="domain" description="Activator of Hsp90 ATPase homologue 1/2-like C-terminal" evidence="3">
    <location>
        <begin position="28"/>
        <end position="161"/>
    </location>
</feature>
<dbReference type="AlphaFoldDB" id="A0A8A4TRD4"/>
<evidence type="ECO:0000259" key="3">
    <source>
        <dbReference type="Pfam" id="PF08327"/>
    </source>
</evidence>
<evidence type="ECO:0000256" key="2">
    <source>
        <dbReference type="SAM" id="MobiDB-lite"/>
    </source>
</evidence>
<dbReference type="InterPro" id="IPR023393">
    <property type="entry name" value="START-like_dom_sf"/>
</dbReference>
<feature type="region of interest" description="Disordered" evidence="2">
    <location>
        <begin position="167"/>
        <end position="205"/>
    </location>
</feature>
<comment type="similarity">
    <text evidence="1">Belongs to the AHA1 family.</text>
</comment>
<dbReference type="Proteomes" id="UP000663929">
    <property type="component" value="Chromosome"/>
</dbReference>
<proteinExistence type="inferred from homology"/>
<dbReference type="SUPFAM" id="SSF55961">
    <property type="entry name" value="Bet v1-like"/>
    <property type="match status" value="1"/>
</dbReference>